<reference evidence="3" key="2">
    <citation type="journal article" date="2008" name="Nucleic Acids Res.">
        <title>The rice annotation project database (RAP-DB): 2008 update.</title>
        <authorList>
            <consortium name="The rice annotation project (RAP)"/>
        </authorList>
    </citation>
    <scope>GENOME REANNOTATION</scope>
    <source>
        <strain evidence="3">cv. Nipponbare</strain>
    </source>
</reference>
<protein>
    <submittedName>
        <fullName evidence="2">Os08g0132400 protein</fullName>
    </submittedName>
</protein>
<gene>
    <name evidence="2" type="ordered locus">Os08g0132400</name>
</gene>
<proteinExistence type="predicted"/>
<name>A0A0P0XC90_ORYSJ</name>
<keyword evidence="1" id="KW-0812">Transmembrane</keyword>
<dbReference type="Proteomes" id="UP000000763">
    <property type="component" value="Chromosome 8"/>
</dbReference>
<dbReference type="Gramene" id="Os08t0132400-01">
    <property type="protein sequence ID" value="Os08t0132400-01"/>
    <property type="gene ID" value="Os08g0132400"/>
</dbReference>
<organism evidence="2 3">
    <name type="scientific">Oryza sativa subsp. japonica</name>
    <name type="common">Rice</name>
    <dbReference type="NCBI Taxonomy" id="39947"/>
    <lineage>
        <taxon>Eukaryota</taxon>
        <taxon>Viridiplantae</taxon>
        <taxon>Streptophyta</taxon>
        <taxon>Embryophyta</taxon>
        <taxon>Tracheophyta</taxon>
        <taxon>Spermatophyta</taxon>
        <taxon>Magnoliopsida</taxon>
        <taxon>Liliopsida</taxon>
        <taxon>Poales</taxon>
        <taxon>Poaceae</taxon>
        <taxon>BOP clade</taxon>
        <taxon>Oryzoideae</taxon>
        <taxon>Oryzeae</taxon>
        <taxon>Oryzinae</taxon>
        <taxon>Oryza</taxon>
        <taxon>Oryza sativa</taxon>
    </lineage>
</organism>
<accession>A0A0P0XC90</accession>
<keyword evidence="1" id="KW-0472">Membrane</keyword>
<dbReference type="AlphaFoldDB" id="A0A0P0XC90"/>
<evidence type="ECO:0000256" key="1">
    <source>
        <dbReference type="SAM" id="Phobius"/>
    </source>
</evidence>
<feature type="transmembrane region" description="Helical" evidence="1">
    <location>
        <begin position="12"/>
        <end position="36"/>
    </location>
</feature>
<keyword evidence="1" id="KW-1133">Transmembrane helix</keyword>
<dbReference type="EMBL" id="AP008214">
    <property type="protein sequence ID" value="BAF22844.1"/>
    <property type="molecule type" value="Genomic_DNA"/>
</dbReference>
<reference evidence="2 3" key="1">
    <citation type="journal article" date="2005" name="Nature">
        <title>The map-based sequence of the rice genome.</title>
        <authorList>
            <consortium name="International rice genome sequencing project (IRGSP)"/>
            <person name="Matsumoto T."/>
            <person name="Wu J."/>
            <person name="Kanamori H."/>
            <person name="Katayose Y."/>
            <person name="Fujisawa M."/>
            <person name="Namiki N."/>
            <person name="Mizuno H."/>
            <person name="Yamamoto K."/>
            <person name="Antonio B.A."/>
            <person name="Baba T."/>
            <person name="Sakata K."/>
            <person name="Nagamura Y."/>
            <person name="Aoki H."/>
            <person name="Arikawa K."/>
            <person name="Arita K."/>
            <person name="Bito T."/>
            <person name="Chiden Y."/>
            <person name="Fujitsuka N."/>
            <person name="Fukunaka R."/>
            <person name="Hamada M."/>
            <person name="Harada C."/>
            <person name="Hayashi A."/>
            <person name="Hijishita S."/>
            <person name="Honda M."/>
            <person name="Hosokawa S."/>
            <person name="Ichikawa Y."/>
            <person name="Idonuma A."/>
            <person name="Iijima M."/>
            <person name="Ikeda M."/>
            <person name="Ikeno M."/>
            <person name="Ito K."/>
            <person name="Ito S."/>
            <person name="Ito T."/>
            <person name="Ito Y."/>
            <person name="Ito Y."/>
            <person name="Iwabuchi A."/>
            <person name="Kamiya K."/>
            <person name="Karasawa W."/>
            <person name="Kurita K."/>
            <person name="Katagiri S."/>
            <person name="Kikuta A."/>
            <person name="Kobayashi H."/>
            <person name="Kobayashi N."/>
            <person name="Machita K."/>
            <person name="Maehara T."/>
            <person name="Masukawa M."/>
            <person name="Mizubayashi T."/>
            <person name="Mukai Y."/>
            <person name="Nagasaki H."/>
            <person name="Nagata Y."/>
            <person name="Naito S."/>
            <person name="Nakashima M."/>
            <person name="Nakama Y."/>
            <person name="Nakamichi Y."/>
            <person name="Nakamura M."/>
            <person name="Meguro A."/>
            <person name="Negishi M."/>
            <person name="Ohta I."/>
            <person name="Ohta T."/>
            <person name="Okamoto M."/>
            <person name="Ono N."/>
            <person name="Saji S."/>
            <person name="Sakaguchi M."/>
            <person name="Sakai K."/>
            <person name="Shibata M."/>
            <person name="Shimokawa T."/>
            <person name="Song J."/>
            <person name="Takazaki Y."/>
            <person name="Terasawa K."/>
            <person name="Tsugane M."/>
            <person name="Tsuji K."/>
            <person name="Ueda S."/>
            <person name="Waki K."/>
            <person name="Yamagata H."/>
            <person name="Yamamoto M."/>
            <person name="Yamamoto S."/>
            <person name="Yamane H."/>
            <person name="Yoshiki S."/>
            <person name="Yoshihara R."/>
            <person name="Yukawa K."/>
            <person name="Zhong H."/>
            <person name="Yano M."/>
            <person name="Yuan Q."/>
            <person name="Ouyang S."/>
            <person name="Liu J."/>
            <person name="Jones K.M."/>
            <person name="Gansberger K."/>
            <person name="Moffat K."/>
            <person name="Hill J."/>
            <person name="Bera J."/>
            <person name="Fadrosh D."/>
            <person name="Jin S."/>
            <person name="Johri S."/>
            <person name="Kim M."/>
            <person name="Overton L."/>
            <person name="Reardon M."/>
            <person name="Tsitrin T."/>
            <person name="Vuong H."/>
            <person name="Weaver B."/>
            <person name="Ciecko A."/>
            <person name="Tallon L."/>
            <person name="Jackson J."/>
            <person name="Pai G."/>
            <person name="Aken S.V."/>
            <person name="Utterback T."/>
            <person name="Reidmuller S."/>
            <person name="Feldblyum T."/>
            <person name="Hsiao J."/>
            <person name="Zismann V."/>
            <person name="Iobst S."/>
            <person name="de Vazeille A.R."/>
            <person name="Buell C.R."/>
            <person name="Ying K."/>
            <person name="Li Y."/>
            <person name="Lu T."/>
            <person name="Huang Y."/>
            <person name="Zhao Q."/>
            <person name="Feng Q."/>
            <person name="Zhang L."/>
            <person name="Zhu J."/>
            <person name="Weng Q."/>
            <person name="Mu J."/>
            <person name="Lu Y."/>
            <person name="Fan D."/>
            <person name="Liu Y."/>
            <person name="Guan J."/>
            <person name="Zhang Y."/>
            <person name="Yu S."/>
            <person name="Liu X."/>
            <person name="Zhang Y."/>
            <person name="Hong G."/>
            <person name="Han B."/>
            <person name="Choisne N."/>
            <person name="Demange N."/>
            <person name="Orjeda G."/>
            <person name="Samain S."/>
            <person name="Cattolico L."/>
            <person name="Pelletier E."/>
            <person name="Couloux A."/>
            <person name="Segurens B."/>
            <person name="Wincker P."/>
            <person name="D'Hont A."/>
            <person name="Scarpelli C."/>
            <person name="Weissenbach J."/>
            <person name="Salanoubat M."/>
            <person name="Quetier F."/>
            <person name="Yu Y."/>
            <person name="Kim H.R."/>
            <person name="Rambo T."/>
            <person name="Currie J."/>
            <person name="Collura K."/>
            <person name="Luo M."/>
            <person name="Yang T."/>
            <person name="Ammiraju J.S.S."/>
            <person name="Engler F."/>
            <person name="Soderlund C."/>
            <person name="Wing R.A."/>
            <person name="Palmer L.E."/>
            <person name="de la Bastide M."/>
            <person name="Spiegel L."/>
            <person name="Nascimento L."/>
            <person name="Zutavern T."/>
            <person name="O'Shaughnessy A."/>
            <person name="Dike S."/>
            <person name="Dedhia N."/>
            <person name="Preston R."/>
            <person name="Balija V."/>
            <person name="McCombie W.R."/>
            <person name="Chow T."/>
            <person name="Chen H."/>
            <person name="Chung M."/>
            <person name="Chen C."/>
            <person name="Shaw J."/>
            <person name="Wu H."/>
            <person name="Hsiao K."/>
            <person name="Chao Y."/>
            <person name="Chu M."/>
            <person name="Cheng C."/>
            <person name="Hour A."/>
            <person name="Lee P."/>
            <person name="Lin S."/>
            <person name="Lin Y."/>
            <person name="Liou J."/>
            <person name="Liu S."/>
            <person name="Hsing Y."/>
            <person name="Raghuvanshi S."/>
            <person name="Mohanty A."/>
            <person name="Bharti A.K."/>
            <person name="Gaur A."/>
            <person name="Gupta V."/>
            <person name="Kumar D."/>
            <person name="Ravi V."/>
            <person name="Vij S."/>
            <person name="Kapur A."/>
            <person name="Khurana P."/>
            <person name="Khurana P."/>
            <person name="Khurana J.P."/>
            <person name="Tyagi A.K."/>
            <person name="Gaikwad K."/>
            <person name="Singh A."/>
            <person name="Dalal V."/>
            <person name="Srivastava S."/>
            <person name="Dixit A."/>
            <person name="Pal A.K."/>
            <person name="Ghazi I.A."/>
            <person name="Yadav M."/>
            <person name="Pandit A."/>
            <person name="Bhargava A."/>
            <person name="Sureshbabu K."/>
            <person name="Batra K."/>
            <person name="Sharma T.R."/>
            <person name="Mohapatra T."/>
            <person name="Singh N.K."/>
            <person name="Messing J."/>
            <person name="Nelson A.B."/>
            <person name="Fuks G."/>
            <person name="Kavchok S."/>
            <person name="Keizer G."/>
            <person name="Linton E."/>
            <person name="Llaca V."/>
            <person name="Song R."/>
            <person name="Tanyolac B."/>
            <person name="Young S."/>
            <person name="Ho-Il K."/>
            <person name="Hahn J.H."/>
            <person name="Sangsakoo G."/>
            <person name="Vanavichit A."/>
            <person name="de Mattos Luiz.A.T."/>
            <person name="Zimmer P.D."/>
            <person name="Malone G."/>
            <person name="Dellagostin O."/>
            <person name="de Oliveira A.C."/>
            <person name="Bevan M."/>
            <person name="Bancroft I."/>
            <person name="Minx P."/>
            <person name="Cordum H."/>
            <person name="Wilson R."/>
            <person name="Cheng Z."/>
            <person name="Jin W."/>
            <person name="Jiang J."/>
            <person name="Leong S.A."/>
            <person name="Iwama H."/>
            <person name="Gojobori T."/>
            <person name="Itoh T."/>
            <person name="Niimura Y."/>
            <person name="Fujii Y."/>
            <person name="Habara T."/>
            <person name="Sakai H."/>
            <person name="Sato Y."/>
            <person name="Wilson G."/>
            <person name="Kumar K."/>
            <person name="McCouch S."/>
            <person name="Juretic N."/>
            <person name="Hoen D."/>
            <person name="Wright S."/>
            <person name="Bruskiewich R."/>
            <person name="Bureau T."/>
            <person name="Miyao A."/>
            <person name="Hirochika H."/>
            <person name="Nishikawa T."/>
            <person name="Kadowaki K."/>
            <person name="Sugiura M."/>
            <person name="Burr B."/>
            <person name="Sasaki T."/>
        </authorList>
    </citation>
    <scope>NUCLEOTIDE SEQUENCE [LARGE SCALE GENOMIC DNA]</scope>
    <source>
        <strain evidence="3">cv. Nipponbare</strain>
    </source>
</reference>
<sequence length="82" mass="9426">MESLWSLQRTKICTRIVWVGVQFSLSPSLFFVFQFLNRSFKPCLANALCFNCYASHFHACCAASGFHCFIVQDLCRQPPEKV</sequence>
<evidence type="ECO:0000313" key="3">
    <source>
        <dbReference type="Proteomes" id="UP000000763"/>
    </source>
</evidence>
<dbReference type="KEGG" id="dosa:Os08g0132400"/>
<evidence type="ECO:0000313" key="2">
    <source>
        <dbReference type="EMBL" id="BAF22844.1"/>
    </source>
</evidence>